<keyword evidence="4" id="KW-1185">Reference proteome</keyword>
<evidence type="ECO:0000313" key="3">
    <source>
        <dbReference type="EMBL" id="MFC7294298.1"/>
    </source>
</evidence>
<feature type="domain" description="Ice-binding protein C-terminal" evidence="2">
    <location>
        <begin position="240"/>
        <end position="262"/>
    </location>
</feature>
<protein>
    <submittedName>
        <fullName evidence="3">PEP-CTERM sorting domain-containing protein</fullName>
    </submittedName>
</protein>
<proteinExistence type="predicted"/>
<feature type="chain" id="PRO_5047108088" evidence="1">
    <location>
        <begin position="27"/>
        <end position="267"/>
    </location>
</feature>
<dbReference type="Proteomes" id="UP001596506">
    <property type="component" value="Unassembled WGS sequence"/>
</dbReference>
<organism evidence="3 4">
    <name type="scientific">Marinobacter aromaticivorans</name>
    <dbReference type="NCBI Taxonomy" id="1494078"/>
    <lineage>
        <taxon>Bacteria</taxon>
        <taxon>Pseudomonadati</taxon>
        <taxon>Pseudomonadota</taxon>
        <taxon>Gammaproteobacteria</taxon>
        <taxon>Pseudomonadales</taxon>
        <taxon>Marinobacteraceae</taxon>
        <taxon>Marinobacter</taxon>
    </lineage>
</organism>
<comment type="caution">
    <text evidence="3">The sequence shown here is derived from an EMBL/GenBank/DDBJ whole genome shotgun (WGS) entry which is preliminary data.</text>
</comment>
<dbReference type="NCBIfam" id="TIGR02595">
    <property type="entry name" value="PEP_CTERM"/>
    <property type="match status" value="1"/>
</dbReference>
<dbReference type="InterPro" id="IPR013424">
    <property type="entry name" value="Ice-binding_C"/>
</dbReference>
<dbReference type="EMBL" id="JBHTBD010000001">
    <property type="protein sequence ID" value="MFC7294298.1"/>
    <property type="molecule type" value="Genomic_DNA"/>
</dbReference>
<sequence length="267" mass="28325">MNARILKRHLLAPVFIIGALTQPANALVIGHFDNTRELYGMSTGYLSGATQWLADNGHTLVSTSEANASFLSTVDAFYTGLIGSVDTTEISAFQSFVDVSGGFLFIQQDHDGGSWHGPSSAILANWGIGNSAGTYSNDAGHTTVGSSTWVTEPHLVNGFTGSAHSTINEIPAGFDVLAEDDEGRAIMGVFDAGAGRSSDVFIATDIDFWSDGVGWGDTRNQNLWENIWTAASTQIDDPVSVPEPSTFALLGFGLMFLGLRRRKASAA</sequence>
<feature type="signal peptide" evidence="1">
    <location>
        <begin position="1"/>
        <end position="26"/>
    </location>
</feature>
<dbReference type="Pfam" id="PF07589">
    <property type="entry name" value="PEP-CTERM"/>
    <property type="match status" value="1"/>
</dbReference>
<evidence type="ECO:0000256" key="1">
    <source>
        <dbReference type="SAM" id="SignalP"/>
    </source>
</evidence>
<dbReference type="RefSeq" id="WP_157807803.1">
    <property type="nucleotide sequence ID" value="NZ_JBHTBD010000001.1"/>
</dbReference>
<gene>
    <name evidence="3" type="ORF">ACFQQA_06140</name>
</gene>
<keyword evidence="1" id="KW-0732">Signal</keyword>
<evidence type="ECO:0000259" key="2">
    <source>
        <dbReference type="Pfam" id="PF07589"/>
    </source>
</evidence>
<accession>A0ABW2ITQ7</accession>
<reference evidence="4" key="1">
    <citation type="journal article" date="2019" name="Int. J. Syst. Evol. Microbiol.">
        <title>The Global Catalogue of Microorganisms (GCM) 10K type strain sequencing project: providing services to taxonomists for standard genome sequencing and annotation.</title>
        <authorList>
            <consortium name="The Broad Institute Genomics Platform"/>
            <consortium name="The Broad Institute Genome Sequencing Center for Infectious Disease"/>
            <person name="Wu L."/>
            <person name="Ma J."/>
        </authorList>
    </citation>
    <scope>NUCLEOTIDE SEQUENCE [LARGE SCALE GENOMIC DNA]</scope>
    <source>
        <strain evidence="4">CCUG 60559</strain>
    </source>
</reference>
<name>A0ABW2ITQ7_9GAMM</name>
<evidence type="ECO:0000313" key="4">
    <source>
        <dbReference type="Proteomes" id="UP001596506"/>
    </source>
</evidence>